<feature type="domain" description="NAD-dependent epimerase/dehydratase" evidence="3">
    <location>
        <begin position="19"/>
        <end position="140"/>
    </location>
</feature>
<dbReference type="GO" id="GO:0016491">
    <property type="term" value="F:oxidoreductase activity"/>
    <property type="evidence" value="ECO:0007669"/>
    <property type="project" value="UniProtKB-KW"/>
</dbReference>
<evidence type="ECO:0000313" key="4">
    <source>
        <dbReference type="EMBL" id="VDC75291.1"/>
    </source>
</evidence>
<dbReference type="EMBL" id="LR031571">
    <property type="protein sequence ID" value="VDC75291.1"/>
    <property type="molecule type" value="Genomic_DNA"/>
</dbReference>
<dbReference type="Gene3D" id="3.40.50.720">
    <property type="entry name" value="NAD(P)-binding Rossmann-like Domain"/>
    <property type="match status" value="1"/>
</dbReference>
<dbReference type="PANTHER" id="PTHR10366">
    <property type="entry name" value="NAD DEPENDENT EPIMERASE/DEHYDRATASE"/>
    <property type="match status" value="1"/>
</dbReference>
<evidence type="ECO:0000256" key="1">
    <source>
        <dbReference type="ARBA" id="ARBA00022857"/>
    </source>
</evidence>
<gene>
    <name evidence="4" type="ORF">BRAA01T01793Z</name>
</gene>
<dbReference type="SUPFAM" id="SSF51735">
    <property type="entry name" value="NAD(P)-binding Rossmann-fold domains"/>
    <property type="match status" value="1"/>
</dbReference>
<proteinExistence type="predicted"/>
<protein>
    <recommendedName>
        <fullName evidence="3">NAD-dependent epimerase/dehydratase domain-containing protein</fullName>
    </recommendedName>
</protein>
<evidence type="ECO:0000256" key="2">
    <source>
        <dbReference type="ARBA" id="ARBA00023002"/>
    </source>
</evidence>
<keyword evidence="1" id="KW-0521">NADP</keyword>
<dbReference type="InterPro" id="IPR036291">
    <property type="entry name" value="NAD(P)-bd_dom_sf"/>
</dbReference>
<evidence type="ECO:0000259" key="3">
    <source>
        <dbReference type="Pfam" id="PF01370"/>
    </source>
</evidence>
<dbReference type="InterPro" id="IPR001509">
    <property type="entry name" value="Epimerase_deHydtase"/>
</dbReference>
<dbReference type="Pfam" id="PF01370">
    <property type="entry name" value="Epimerase"/>
    <property type="match status" value="1"/>
</dbReference>
<keyword evidence="2" id="KW-0560">Oxidoreductase</keyword>
<dbReference type="AlphaFoldDB" id="A0A3P5ZRR6"/>
<dbReference type="InterPro" id="IPR050425">
    <property type="entry name" value="NAD(P)_dehydrat-like"/>
</dbReference>
<sequence>MRYRPKSIIYTKMMTYCATGANGYVGSWLVKSLLGYLPPLTAKSQYFQTKWRGNERLRLFRVDLQGDGSFDDAIKGYDGVFHIAASMEFDISPNHVNLGTTYVQGKVIDPAIKGVRNVLGSCLKSKSVKRVVFTSSISTLTSKDENERWRSIVGETCKIPIDRVLKTKASGWICTLCERQIYVLPKLISEEESFRYEKERGLDLPSSSLSPITGARLFAILSAVNKRMGSIGLVHVQDICIAHLFLMEEPKAEGQYICCVDNIYMHDLLLNHTFTKNFTRLFSVYRVDDDLEERPGLMKPMISSKKLRKLGFQYKYGIEGIIHQQLMLLSILGFLP</sequence>
<accession>A0A3P5ZRR6</accession>
<name>A0A3P5ZRR6_BRACM</name>
<dbReference type="PANTHER" id="PTHR10366:SF628">
    <property type="entry name" value="NAD(P)-BINDING ROSSMANN-FOLD SUPERFAMILY PROTEIN"/>
    <property type="match status" value="1"/>
</dbReference>
<reference evidence="4" key="1">
    <citation type="submission" date="2018-11" db="EMBL/GenBank/DDBJ databases">
        <authorList>
            <consortium name="Genoscope - CEA"/>
            <person name="William W."/>
        </authorList>
    </citation>
    <scope>NUCLEOTIDE SEQUENCE</scope>
</reference>
<organism evidence="4">
    <name type="scientific">Brassica campestris</name>
    <name type="common">Field mustard</name>
    <dbReference type="NCBI Taxonomy" id="3711"/>
    <lineage>
        <taxon>Eukaryota</taxon>
        <taxon>Viridiplantae</taxon>
        <taxon>Streptophyta</taxon>
        <taxon>Embryophyta</taxon>
        <taxon>Tracheophyta</taxon>
        <taxon>Spermatophyta</taxon>
        <taxon>Magnoliopsida</taxon>
        <taxon>eudicotyledons</taxon>
        <taxon>Gunneridae</taxon>
        <taxon>Pentapetalae</taxon>
        <taxon>rosids</taxon>
        <taxon>malvids</taxon>
        <taxon>Brassicales</taxon>
        <taxon>Brassicaceae</taxon>
        <taxon>Brassiceae</taxon>
        <taxon>Brassica</taxon>
    </lineage>
</organism>